<comment type="subcellular location">
    <subcellularLocation>
        <location evidence="1">Cell membrane</location>
        <topology evidence="1">Multi-pass membrane protein</topology>
    </subcellularLocation>
</comment>
<dbReference type="Proteomes" id="UP001170364">
    <property type="component" value="Unassembled WGS sequence"/>
</dbReference>
<dbReference type="GO" id="GO:0022857">
    <property type="term" value="F:transmembrane transporter activity"/>
    <property type="evidence" value="ECO:0007669"/>
    <property type="project" value="InterPro"/>
</dbReference>
<dbReference type="SUPFAM" id="SSF103473">
    <property type="entry name" value="MFS general substrate transporter"/>
    <property type="match status" value="1"/>
</dbReference>
<keyword evidence="2" id="KW-0813">Transport</keyword>
<dbReference type="EMBL" id="JAQJJG010000002">
    <property type="protein sequence ID" value="MDN5122665.1"/>
    <property type="molecule type" value="Genomic_DNA"/>
</dbReference>
<dbReference type="Proteomes" id="UP001237501">
    <property type="component" value="Unassembled WGS sequence"/>
</dbReference>
<feature type="transmembrane region" description="Helical" evidence="7">
    <location>
        <begin position="127"/>
        <end position="146"/>
    </location>
</feature>
<dbReference type="PANTHER" id="PTHR23517:SF2">
    <property type="entry name" value="MULTIDRUG RESISTANCE PROTEIN MDTH"/>
    <property type="match status" value="1"/>
</dbReference>
<feature type="transmembrane region" description="Helical" evidence="7">
    <location>
        <begin position="355"/>
        <end position="374"/>
    </location>
</feature>
<evidence type="ECO:0000256" key="6">
    <source>
        <dbReference type="ARBA" id="ARBA00023136"/>
    </source>
</evidence>
<dbReference type="AlphaFoldDB" id="A0AAW6VHP7"/>
<dbReference type="InterPro" id="IPR050171">
    <property type="entry name" value="MFS_Transporters"/>
</dbReference>
<dbReference type="PANTHER" id="PTHR23517">
    <property type="entry name" value="RESISTANCE PROTEIN MDTM, PUTATIVE-RELATED-RELATED"/>
    <property type="match status" value="1"/>
</dbReference>
<feature type="transmembrane region" description="Helical" evidence="7">
    <location>
        <begin position="96"/>
        <end position="115"/>
    </location>
</feature>
<evidence type="ECO:0000259" key="8">
    <source>
        <dbReference type="PROSITE" id="PS50850"/>
    </source>
</evidence>
<comment type="caution">
    <text evidence="9">The sequence shown here is derived from an EMBL/GenBank/DDBJ whole genome shotgun (WGS) entry which is preliminary data.</text>
</comment>
<feature type="transmembrane region" description="Helical" evidence="7">
    <location>
        <begin position="71"/>
        <end position="90"/>
    </location>
</feature>
<evidence type="ECO:0000313" key="11">
    <source>
        <dbReference type="Proteomes" id="UP001237501"/>
    </source>
</evidence>
<feature type="transmembrane region" description="Helical" evidence="7">
    <location>
        <begin position="239"/>
        <end position="259"/>
    </location>
</feature>
<keyword evidence="5 7" id="KW-1133">Transmembrane helix</keyword>
<feature type="transmembrane region" description="Helical" evidence="7">
    <location>
        <begin position="152"/>
        <end position="174"/>
    </location>
</feature>
<accession>A0AAW6VHP7</accession>
<dbReference type="InterPro" id="IPR001958">
    <property type="entry name" value="Tet-R_TetA/multi-R_MdtG-like"/>
</dbReference>
<evidence type="ECO:0000256" key="5">
    <source>
        <dbReference type="ARBA" id="ARBA00022989"/>
    </source>
</evidence>
<sequence length="437" mass="47777">MIKSVMPLSFIIALRFFGLFIVLPVISVYALSLDGANATLVGIVVGGYALTQVVFQVPFGVMSDKLGRKGTIITGLLLFAIGSLICAIATDIYTLMLGRLLQGSGAIGAVVTAMISDLVKEHERSKAMALMGSFIGLAFAIAMLAGPLIGGFIGVPVLFYITMFLALISIYILVKKVPNPPIITHTYNDKLRLSDVLGNTNINRMNITNFLQKALMTFAFLVIPIILTKTYGWEKKELWYVYLPAMIFGLLSMAPAAIIAEKKGKFKEILALGILFFIISYLVIGFSSSSVVFVIGVVIFFIGFNMHEPIMQSLASKFAKVHQRGSVLGVFNSFGYLGTFVGGLLGGIMLDNLDLSTFSIIIAVICVLWGILILTMPNPSKTKSVYLNLDEYKLENSGKLNQNDAIDEWYINNTENIIAIKYDGEKISEEEIRALLK</sequence>
<evidence type="ECO:0000256" key="2">
    <source>
        <dbReference type="ARBA" id="ARBA00022448"/>
    </source>
</evidence>
<dbReference type="InterPro" id="IPR020846">
    <property type="entry name" value="MFS_dom"/>
</dbReference>
<dbReference type="Gene3D" id="1.20.1250.20">
    <property type="entry name" value="MFS general substrate transporter like domains"/>
    <property type="match status" value="1"/>
</dbReference>
<gene>
    <name evidence="10" type="ORF">PJV93_01945</name>
    <name evidence="9" type="ORF">PT517_06310</name>
</gene>
<feature type="transmembrane region" description="Helical" evidence="7">
    <location>
        <begin position="290"/>
        <end position="306"/>
    </location>
</feature>
<dbReference type="PRINTS" id="PR01035">
    <property type="entry name" value="TCRTETA"/>
</dbReference>
<proteinExistence type="predicted"/>
<feature type="transmembrane region" description="Helical" evidence="7">
    <location>
        <begin position="214"/>
        <end position="233"/>
    </location>
</feature>
<organism evidence="9 11">
    <name type="scientific">Aliarcobacter butzleri</name>
    <dbReference type="NCBI Taxonomy" id="28197"/>
    <lineage>
        <taxon>Bacteria</taxon>
        <taxon>Pseudomonadati</taxon>
        <taxon>Campylobacterota</taxon>
        <taxon>Epsilonproteobacteria</taxon>
        <taxon>Campylobacterales</taxon>
        <taxon>Arcobacteraceae</taxon>
        <taxon>Aliarcobacter</taxon>
    </lineage>
</organism>
<dbReference type="CDD" id="cd17472">
    <property type="entry name" value="MFS_YajR_like"/>
    <property type="match status" value="1"/>
</dbReference>
<evidence type="ECO:0000256" key="1">
    <source>
        <dbReference type="ARBA" id="ARBA00004651"/>
    </source>
</evidence>
<feature type="domain" description="Major facilitator superfamily (MFS) profile" evidence="8">
    <location>
        <begin position="4"/>
        <end position="381"/>
    </location>
</feature>
<dbReference type="Pfam" id="PF07690">
    <property type="entry name" value="MFS_1"/>
    <property type="match status" value="1"/>
</dbReference>
<dbReference type="InterPro" id="IPR011701">
    <property type="entry name" value="MFS"/>
</dbReference>
<keyword evidence="4 7" id="KW-0812">Transmembrane</keyword>
<feature type="transmembrane region" description="Helical" evidence="7">
    <location>
        <begin position="12"/>
        <end position="32"/>
    </location>
</feature>
<reference evidence="10" key="2">
    <citation type="journal article" date="2023" name="Microorganisms">
        <title>Genomic Characterization of Arcobacter butzleri Strains Isolated from Various Sources in Lithuania.</title>
        <authorList>
            <person name="Uljanovas D."/>
            <person name="Golz G."/>
            <person name="Fleischmann S."/>
            <person name="Kudirkiene E."/>
            <person name="Kasetiene N."/>
            <person name="Grineviciene A."/>
            <person name="Tamuleviciene E."/>
            <person name="Aksomaitiene J."/>
            <person name="Alter T."/>
            <person name="Malakauskas M."/>
        </authorList>
    </citation>
    <scope>NUCLEOTIDE SEQUENCE</scope>
    <source>
        <strain evidence="10">S41</strain>
    </source>
</reference>
<evidence type="ECO:0000313" key="9">
    <source>
        <dbReference type="EMBL" id="MDK2041398.1"/>
    </source>
</evidence>
<feature type="transmembrane region" description="Helical" evidence="7">
    <location>
        <begin position="266"/>
        <end position="284"/>
    </location>
</feature>
<reference evidence="9" key="1">
    <citation type="journal article" date="2023" name="Antibiotics">
        <title>Genomic Characterization of Antibiotic-Resistant Campylobacterales Isolated from Chilean Poultry Meat.</title>
        <authorList>
            <person name="Concha-Toloza M."/>
            <person name="Lopez-Cantillo M."/>
            <person name="Molina-Mora J.A."/>
            <person name="Collado L."/>
        </authorList>
    </citation>
    <scope>NUCLEOTIDE SEQUENCE</scope>
    <source>
        <strain evidence="9">FR1p153A2</strain>
    </source>
</reference>
<evidence type="ECO:0000256" key="4">
    <source>
        <dbReference type="ARBA" id="ARBA00022692"/>
    </source>
</evidence>
<dbReference type="PROSITE" id="PS50850">
    <property type="entry name" value="MFS"/>
    <property type="match status" value="1"/>
</dbReference>
<dbReference type="GO" id="GO:0005886">
    <property type="term" value="C:plasma membrane"/>
    <property type="evidence" value="ECO:0007669"/>
    <property type="project" value="UniProtKB-SubCell"/>
</dbReference>
<dbReference type="InterPro" id="IPR036259">
    <property type="entry name" value="MFS_trans_sf"/>
</dbReference>
<protein>
    <submittedName>
        <fullName evidence="9">MFS transporter</fullName>
    </submittedName>
</protein>
<keyword evidence="3" id="KW-1003">Cell membrane</keyword>
<dbReference type="RefSeq" id="WP_152059832.1">
    <property type="nucleotide sequence ID" value="NZ_CABVSN010000007.1"/>
</dbReference>
<reference evidence="10" key="3">
    <citation type="submission" date="2023-01" db="EMBL/GenBank/DDBJ databases">
        <authorList>
            <person name="Uljanovas D."/>
        </authorList>
    </citation>
    <scope>NUCLEOTIDE SEQUENCE</scope>
    <source>
        <strain evidence="10">S41</strain>
    </source>
</reference>
<feature type="transmembrane region" description="Helical" evidence="7">
    <location>
        <begin position="38"/>
        <end position="59"/>
    </location>
</feature>
<evidence type="ECO:0000256" key="7">
    <source>
        <dbReference type="SAM" id="Phobius"/>
    </source>
</evidence>
<name>A0AAW6VHP7_9BACT</name>
<dbReference type="EMBL" id="JAQTJK010000006">
    <property type="protein sequence ID" value="MDK2041398.1"/>
    <property type="molecule type" value="Genomic_DNA"/>
</dbReference>
<feature type="transmembrane region" description="Helical" evidence="7">
    <location>
        <begin position="327"/>
        <end position="349"/>
    </location>
</feature>
<keyword evidence="6 7" id="KW-0472">Membrane</keyword>
<evidence type="ECO:0000313" key="10">
    <source>
        <dbReference type="EMBL" id="MDN5122665.1"/>
    </source>
</evidence>
<reference evidence="9" key="4">
    <citation type="submission" date="2023-02" db="EMBL/GenBank/DDBJ databases">
        <authorList>
            <person name="Concha-Toloza M."/>
            <person name="Lopez-Cantillo M."/>
            <person name="Molina-Mora J."/>
            <person name="Collado L."/>
        </authorList>
    </citation>
    <scope>NUCLEOTIDE SEQUENCE</scope>
    <source>
        <strain evidence="9">FR1p153A2</strain>
    </source>
</reference>
<evidence type="ECO:0000256" key="3">
    <source>
        <dbReference type="ARBA" id="ARBA00022475"/>
    </source>
</evidence>